<evidence type="ECO:0000313" key="2">
    <source>
        <dbReference type="EMBL" id="CAB5022554.1"/>
    </source>
</evidence>
<dbReference type="Gene3D" id="3.90.1150.10">
    <property type="entry name" value="Aspartate Aminotransferase, domain 1"/>
    <property type="match status" value="1"/>
</dbReference>
<accession>A0A6J7R3Z3</accession>
<dbReference type="PIRSF" id="PIRSF000390">
    <property type="entry name" value="PLP_StrS"/>
    <property type="match status" value="1"/>
</dbReference>
<dbReference type="GO" id="GO:0030170">
    <property type="term" value="F:pyridoxal phosphate binding"/>
    <property type="evidence" value="ECO:0007669"/>
    <property type="project" value="TreeGrafter"/>
</dbReference>
<dbReference type="PANTHER" id="PTHR30244">
    <property type="entry name" value="TRANSAMINASE"/>
    <property type="match status" value="1"/>
</dbReference>
<dbReference type="InterPro" id="IPR015424">
    <property type="entry name" value="PyrdxlP-dep_Trfase"/>
</dbReference>
<dbReference type="PANTHER" id="PTHR30244:SF34">
    <property type="entry name" value="DTDP-4-AMINO-4,6-DIDEOXYGALACTOSE TRANSAMINASE"/>
    <property type="match status" value="1"/>
</dbReference>
<dbReference type="GO" id="GO:0000271">
    <property type="term" value="P:polysaccharide biosynthetic process"/>
    <property type="evidence" value="ECO:0007669"/>
    <property type="project" value="TreeGrafter"/>
</dbReference>
<dbReference type="InterPro" id="IPR000653">
    <property type="entry name" value="DegT/StrS_aminotransferase"/>
</dbReference>
<dbReference type="InterPro" id="IPR015421">
    <property type="entry name" value="PyrdxlP-dep_Trfase_major"/>
</dbReference>
<sequence>MAELATELTALPNDSIIGDPTSLSASVPLFKVAMSEGAPEAAAEVLRSGYIGQGPKVEEFEARLATVLGNDSIATVNSATSGLHLALHLMRGVTAGDGKPAIQDGDEILATPLTCTATNWPILANRLRLKWVDVDTNTCNLDLDDLEAKITPTTRGIMVVHWGGYPVDLTRLGEILDRAEEKYGFRPFVVEDCAHAWGSTYKGERLGNHGNIAVYSFQAIKHLTCGDGGLMVLPDSELKRRSKLQRWYGIDREGERADFRCEADIPEYGFKFHMNDISASIGISNLATIDTVIDRHKDNAAFYDKELANLTGVRTMERAADRESSFWIYTTAVERRDDFMRMMGENGVATSRVHERNDQHSCVSEFGVEMPNLISLVGEMVCIPCGWWVTNEDRERIAGLIKAGW</sequence>
<name>A0A6J7R3Z3_9ZZZZ</name>
<dbReference type="AlphaFoldDB" id="A0A6J7R3Z3"/>
<dbReference type="EMBL" id="CAFAAH010000212">
    <property type="protein sequence ID" value="CAB4805816.1"/>
    <property type="molecule type" value="Genomic_DNA"/>
</dbReference>
<dbReference type="Gene3D" id="3.40.640.10">
    <property type="entry name" value="Type I PLP-dependent aspartate aminotransferase-like (Major domain)"/>
    <property type="match status" value="1"/>
</dbReference>
<evidence type="ECO:0000313" key="1">
    <source>
        <dbReference type="EMBL" id="CAB4805816.1"/>
    </source>
</evidence>
<dbReference type="EMBL" id="CAFBPF010000199">
    <property type="protein sequence ID" value="CAB5022554.1"/>
    <property type="molecule type" value="Genomic_DNA"/>
</dbReference>
<dbReference type="GO" id="GO:0008483">
    <property type="term" value="F:transaminase activity"/>
    <property type="evidence" value="ECO:0007669"/>
    <property type="project" value="TreeGrafter"/>
</dbReference>
<proteinExistence type="predicted"/>
<dbReference type="SUPFAM" id="SSF53383">
    <property type="entry name" value="PLP-dependent transferases"/>
    <property type="match status" value="1"/>
</dbReference>
<organism evidence="2">
    <name type="scientific">freshwater metagenome</name>
    <dbReference type="NCBI Taxonomy" id="449393"/>
    <lineage>
        <taxon>unclassified sequences</taxon>
        <taxon>metagenomes</taxon>
        <taxon>ecological metagenomes</taxon>
    </lineage>
</organism>
<gene>
    <name evidence="1" type="ORF">UFOPK2996_01322</name>
    <name evidence="2" type="ORF">UFOPK4071_01311</name>
</gene>
<protein>
    <submittedName>
        <fullName evidence="2">Unannotated protein</fullName>
    </submittedName>
</protein>
<dbReference type="CDD" id="cd00616">
    <property type="entry name" value="AHBA_syn"/>
    <property type="match status" value="1"/>
</dbReference>
<dbReference type="InterPro" id="IPR015422">
    <property type="entry name" value="PyrdxlP-dep_Trfase_small"/>
</dbReference>
<reference evidence="2" key="1">
    <citation type="submission" date="2020-05" db="EMBL/GenBank/DDBJ databases">
        <authorList>
            <person name="Chiriac C."/>
            <person name="Salcher M."/>
            <person name="Ghai R."/>
            <person name="Kavagutti S V."/>
        </authorList>
    </citation>
    <scope>NUCLEOTIDE SEQUENCE</scope>
</reference>
<dbReference type="Pfam" id="PF01041">
    <property type="entry name" value="DegT_DnrJ_EryC1"/>
    <property type="match status" value="1"/>
</dbReference>